<dbReference type="AlphaFoldDB" id="A0A0U3GGB6"/>
<evidence type="ECO:0000313" key="3">
    <source>
        <dbReference type="EMBL" id="GEO90912.1"/>
    </source>
</evidence>
<proteinExistence type="predicted"/>
<evidence type="ECO:0008006" key="6">
    <source>
        <dbReference type="Google" id="ProtNLM"/>
    </source>
</evidence>
<evidence type="ECO:0000313" key="5">
    <source>
        <dbReference type="Proteomes" id="UP000321155"/>
    </source>
</evidence>
<keyword evidence="1" id="KW-0472">Membrane</keyword>
<evidence type="ECO:0000256" key="1">
    <source>
        <dbReference type="SAM" id="Phobius"/>
    </source>
</evidence>
<evidence type="ECO:0000313" key="2">
    <source>
        <dbReference type="EMBL" id="ALU39150.1"/>
    </source>
</evidence>
<feature type="transmembrane region" description="Helical" evidence="1">
    <location>
        <begin position="151"/>
        <end position="171"/>
    </location>
</feature>
<dbReference type="KEGG" id="kfv:AS188_04585"/>
<protein>
    <recommendedName>
        <fullName evidence="6">CPBP family intramembrane metalloprotease</fullName>
    </recommendedName>
</protein>
<name>A0A0U3GGB6_9MICC</name>
<sequence>MSDAQQLPDGQASRTAALGWFAAGTVLVFLAPWAGTDLLALDRDLYHLLQFTVLLAFLAAFLARTGAPWGRWLRRRAGWSLAVGALVSVVAVLNVLRNPPTPRPGGLELVVDVLWRGLVYGTVDAAVLYVFPALVALLLLRGRTAGAGRHLAFAGLTLLLAVVVVGAYHLGYPQYQGPALLLPLAGAVQFSVPALVTANPVGAVLAHVSTHVAAVLHENEGTTYLPPAGTEGRLLDGPGGAVVVVLWLSAAAGAWWWGRLLSRRSGARPAGPRRPRRSRS</sequence>
<feature type="transmembrane region" description="Helical" evidence="1">
    <location>
        <begin position="117"/>
        <end position="139"/>
    </location>
</feature>
<reference evidence="2 4" key="1">
    <citation type="submission" date="2015-11" db="EMBL/GenBank/DDBJ databases">
        <title>Complete Genome Sequence of Kocuria flava strain HO-9041.</title>
        <authorList>
            <person name="Zhou M."/>
            <person name="Dai J."/>
        </authorList>
    </citation>
    <scope>NUCLEOTIDE SEQUENCE [LARGE SCALE GENOMIC DNA]</scope>
    <source>
        <strain evidence="2 4">HO-9041</strain>
    </source>
</reference>
<dbReference type="Proteomes" id="UP000057181">
    <property type="component" value="Chromosome"/>
</dbReference>
<feature type="transmembrane region" description="Helical" evidence="1">
    <location>
        <begin position="77"/>
        <end position="97"/>
    </location>
</feature>
<reference evidence="3 5" key="2">
    <citation type="submission" date="2019-07" db="EMBL/GenBank/DDBJ databases">
        <title>Whole genome shotgun sequence of Kocuria flava NBRC 107626.</title>
        <authorList>
            <person name="Hosoyama A."/>
            <person name="Uohara A."/>
            <person name="Ohji S."/>
            <person name="Ichikawa N."/>
        </authorList>
    </citation>
    <scope>NUCLEOTIDE SEQUENCE [LARGE SCALE GENOMIC DNA]</scope>
    <source>
        <strain evidence="3 5">NBRC 107626</strain>
    </source>
</reference>
<feature type="transmembrane region" description="Helical" evidence="1">
    <location>
        <begin position="45"/>
        <end position="65"/>
    </location>
</feature>
<evidence type="ECO:0000313" key="4">
    <source>
        <dbReference type="Proteomes" id="UP000057181"/>
    </source>
</evidence>
<feature type="transmembrane region" description="Helical" evidence="1">
    <location>
        <begin position="239"/>
        <end position="258"/>
    </location>
</feature>
<keyword evidence="1" id="KW-0812">Transmembrane</keyword>
<dbReference type="Proteomes" id="UP000321155">
    <property type="component" value="Unassembled WGS sequence"/>
</dbReference>
<keyword evidence="5" id="KW-1185">Reference proteome</keyword>
<accession>A0A0U3GGB6</accession>
<gene>
    <name evidence="2" type="ORF">AS188_04585</name>
    <name evidence="3" type="ORF">KFL01_02180</name>
</gene>
<dbReference type="EMBL" id="CP013254">
    <property type="protein sequence ID" value="ALU39150.1"/>
    <property type="molecule type" value="Genomic_DNA"/>
</dbReference>
<dbReference type="RefSeq" id="WP_058857862.1">
    <property type="nucleotide sequence ID" value="NZ_BJZR01000003.1"/>
</dbReference>
<feature type="transmembrane region" description="Helical" evidence="1">
    <location>
        <begin position="12"/>
        <end position="33"/>
    </location>
</feature>
<keyword evidence="1" id="KW-1133">Transmembrane helix</keyword>
<dbReference type="EMBL" id="BJZR01000003">
    <property type="protein sequence ID" value="GEO90912.1"/>
    <property type="molecule type" value="Genomic_DNA"/>
</dbReference>
<organism evidence="2 4">
    <name type="scientific">Kocuria flava</name>
    <dbReference type="NCBI Taxonomy" id="446860"/>
    <lineage>
        <taxon>Bacteria</taxon>
        <taxon>Bacillati</taxon>
        <taxon>Actinomycetota</taxon>
        <taxon>Actinomycetes</taxon>
        <taxon>Micrococcales</taxon>
        <taxon>Micrococcaceae</taxon>
        <taxon>Kocuria</taxon>
    </lineage>
</organism>